<feature type="region of interest" description="Disordered" evidence="14">
    <location>
        <begin position="333"/>
        <end position="386"/>
    </location>
</feature>
<feature type="compositionally biased region" description="Basic and acidic residues" evidence="14">
    <location>
        <begin position="891"/>
        <end position="900"/>
    </location>
</feature>
<feature type="domain" description="Homeobox" evidence="16">
    <location>
        <begin position="589"/>
        <end position="632"/>
    </location>
</feature>
<evidence type="ECO:0000259" key="16">
    <source>
        <dbReference type="PROSITE" id="PS50071"/>
    </source>
</evidence>
<dbReference type="InterPro" id="IPR001356">
    <property type="entry name" value="HD"/>
</dbReference>
<feature type="region of interest" description="Disordered" evidence="14">
    <location>
        <begin position="638"/>
        <end position="674"/>
    </location>
</feature>
<feature type="compositionally biased region" description="Basic and acidic residues" evidence="14">
    <location>
        <begin position="1"/>
        <end position="12"/>
    </location>
</feature>
<feature type="DNA-binding region" description="Homeobox" evidence="11">
    <location>
        <begin position="591"/>
        <end position="633"/>
    </location>
</feature>
<comment type="similarity">
    <text evidence="2">Belongs to the PHD-associated homeobox family.</text>
</comment>
<keyword evidence="3" id="KW-0479">Metal-binding</keyword>
<dbReference type="GO" id="GO:0003677">
    <property type="term" value="F:DNA binding"/>
    <property type="evidence" value="ECO:0007669"/>
    <property type="project" value="UniProtKB-UniRule"/>
</dbReference>
<keyword evidence="5" id="KW-0862">Zinc</keyword>
<comment type="caution">
    <text evidence="17">The sequence shown here is derived from an EMBL/GenBank/DDBJ whole genome shotgun (WGS) entry which is preliminary data.</text>
</comment>
<evidence type="ECO:0000259" key="15">
    <source>
        <dbReference type="PROSITE" id="PS50016"/>
    </source>
</evidence>
<evidence type="ECO:0000256" key="14">
    <source>
        <dbReference type="SAM" id="MobiDB-lite"/>
    </source>
</evidence>
<keyword evidence="18" id="KW-1185">Reference proteome</keyword>
<gene>
    <name evidence="17" type="ORF">HPP92_018450</name>
</gene>
<feature type="region of interest" description="Disordered" evidence="14">
    <location>
        <begin position="879"/>
        <end position="910"/>
    </location>
</feature>
<dbReference type="InterPro" id="IPR001965">
    <property type="entry name" value="Znf_PHD"/>
</dbReference>
<dbReference type="AlphaFoldDB" id="A0A835UND4"/>
<dbReference type="GO" id="GO:0008270">
    <property type="term" value="F:zinc ion binding"/>
    <property type="evidence" value="ECO:0007669"/>
    <property type="project" value="UniProtKB-KW"/>
</dbReference>
<feature type="compositionally biased region" description="Polar residues" evidence="14">
    <location>
        <begin position="639"/>
        <end position="658"/>
    </location>
</feature>
<dbReference type="GO" id="GO:0003682">
    <property type="term" value="F:chromatin binding"/>
    <property type="evidence" value="ECO:0007669"/>
    <property type="project" value="TreeGrafter"/>
</dbReference>
<dbReference type="SUPFAM" id="SSF57903">
    <property type="entry name" value="FYVE/PHD zinc finger"/>
    <property type="match status" value="1"/>
</dbReference>
<evidence type="ECO:0000256" key="13">
    <source>
        <dbReference type="RuleBase" id="RU000682"/>
    </source>
</evidence>
<keyword evidence="4 12" id="KW-0863">Zinc-finger</keyword>
<evidence type="ECO:0000256" key="5">
    <source>
        <dbReference type="ARBA" id="ARBA00022833"/>
    </source>
</evidence>
<dbReference type="GO" id="GO:0005634">
    <property type="term" value="C:nucleus"/>
    <property type="evidence" value="ECO:0007669"/>
    <property type="project" value="UniProtKB-SubCell"/>
</dbReference>
<feature type="compositionally biased region" description="Low complexity" evidence="14">
    <location>
        <begin position="374"/>
        <end position="386"/>
    </location>
</feature>
<keyword evidence="7 11" id="KW-0238">DNA-binding</keyword>
<evidence type="ECO:0000256" key="2">
    <source>
        <dbReference type="ARBA" id="ARBA00007427"/>
    </source>
</evidence>
<dbReference type="InterPro" id="IPR013083">
    <property type="entry name" value="Znf_RING/FYVE/PHD"/>
</dbReference>
<protein>
    <submittedName>
        <fullName evidence="17">Uncharacterized protein</fullName>
    </submittedName>
</protein>
<dbReference type="InterPro" id="IPR019787">
    <property type="entry name" value="Znf_PHD-finger"/>
</dbReference>
<dbReference type="SMART" id="SM00389">
    <property type="entry name" value="HOX"/>
    <property type="match status" value="2"/>
</dbReference>
<evidence type="ECO:0000256" key="1">
    <source>
        <dbReference type="ARBA" id="ARBA00004123"/>
    </source>
</evidence>
<feature type="compositionally biased region" description="Acidic residues" evidence="14">
    <location>
        <begin position="398"/>
        <end position="410"/>
    </location>
</feature>
<feature type="DNA-binding region" description="Homeobox" evidence="11">
    <location>
        <begin position="722"/>
        <end position="764"/>
    </location>
</feature>
<dbReference type="InterPro" id="IPR009057">
    <property type="entry name" value="Homeodomain-like_sf"/>
</dbReference>
<name>A0A835UND4_VANPL</name>
<evidence type="ECO:0000256" key="3">
    <source>
        <dbReference type="ARBA" id="ARBA00022723"/>
    </source>
</evidence>
<dbReference type="CDD" id="cd15504">
    <property type="entry name" value="PHD_PRHA_like"/>
    <property type="match status" value="1"/>
</dbReference>
<evidence type="ECO:0000256" key="8">
    <source>
        <dbReference type="ARBA" id="ARBA00023155"/>
    </source>
</evidence>
<evidence type="ECO:0000256" key="12">
    <source>
        <dbReference type="PROSITE-ProRule" id="PRU00146"/>
    </source>
</evidence>
<dbReference type="GO" id="GO:0045814">
    <property type="term" value="P:negative regulation of gene expression, epigenetic"/>
    <property type="evidence" value="ECO:0007669"/>
    <property type="project" value="TreeGrafter"/>
</dbReference>
<evidence type="ECO:0000256" key="10">
    <source>
        <dbReference type="ARBA" id="ARBA00023242"/>
    </source>
</evidence>
<evidence type="ECO:0000313" key="18">
    <source>
        <dbReference type="Proteomes" id="UP000636800"/>
    </source>
</evidence>
<feature type="compositionally biased region" description="Polar residues" evidence="14">
    <location>
        <begin position="799"/>
        <end position="811"/>
    </location>
</feature>
<accession>A0A835UND4</accession>
<feature type="region of interest" description="Disordered" evidence="14">
    <location>
        <begin position="827"/>
        <end position="859"/>
    </location>
</feature>
<dbReference type="InterPro" id="IPR017970">
    <property type="entry name" value="Homeobox_CS"/>
</dbReference>
<dbReference type="EMBL" id="JADCNL010000009">
    <property type="protein sequence ID" value="KAG0466870.1"/>
    <property type="molecule type" value="Genomic_DNA"/>
</dbReference>
<feature type="domain" description="PHD-type" evidence="15">
    <location>
        <begin position="241"/>
        <end position="298"/>
    </location>
</feature>
<evidence type="ECO:0000256" key="4">
    <source>
        <dbReference type="ARBA" id="ARBA00022771"/>
    </source>
</evidence>
<feature type="compositionally biased region" description="Acidic residues" evidence="14">
    <location>
        <begin position="337"/>
        <end position="353"/>
    </location>
</feature>
<evidence type="ECO:0000256" key="7">
    <source>
        <dbReference type="ARBA" id="ARBA00023125"/>
    </source>
</evidence>
<evidence type="ECO:0000313" key="17">
    <source>
        <dbReference type="EMBL" id="KAG0466870.1"/>
    </source>
</evidence>
<dbReference type="InterPro" id="IPR019786">
    <property type="entry name" value="Zinc_finger_PHD-type_CS"/>
</dbReference>
<dbReference type="OrthoDB" id="755086at2759"/>
<sequence length="925" mass="102575">MTSPKRQTDKRKSSSRATKYSIPRKKKSSFGSSNSKVSNSRATRSEEVIPGEHIAHMQSNLNARSQAKKFDVEKAVMNSNKSANIRRQALPKLKGRTYILRSFDGGRMLRSMKNTTNVRTSLKEPNLPTVPQNLVSKKRKRWKKKGKKFVLDELSRIKKHIRYLLNRMKYEHMLIDAYVGEGWKGLSAEKIRPEKELERARSEINRCKLKMREIFKNLDSLMAEGRLPDSLFDPDGIYSENIFCGKCGLEEVSADNDIILCDGICQRGFHQKCLNPPLLSEYIPAGDDDWLCPQCDCKADCIDLLSELGGMDLSIEDSWERIFPEATALENKKGQFDELDLPSDDSEDDDYDPEAAGVGVNEQNEESSFEELDSSYSSDDSISSHPDMTQATLELLTDDSEDNDYDPDAPDIEKEIQKGNSSSDESDFTSDSDEFCTELGKATCTDEATASSPASLEIFDSSISNIKDNDKFHNGHGVPSVTPDVDTFDGGLSTTLKRRSERLSCMKLNGGTYSKGSSDTNNSEACNDSTPKKMKIDTVANNFKKNHQSQNRIANSLFADNDRSAGKHSSSVFRPATVTRHLGSATMKLNEVFQENQYPTRQKKESLARDLGMTFKQVTKWFDNARHSFRASAKALSHASATTSNEVPIPSETRQCGSLDSAKESCNPEAPTADKVPLEALKSLSKADKTVAVKSSGASTPHKATDTEGQTRNNPDKMKLKEAFEINRYPSKETKEKLAKELCMTFNQVTIWFDNARRARSSMKAVVSDKAESKSRKSGKVLAEKISGALTAPSATPDEPTNASTIPSSHSPLKLDFDMNLEVPGVQIANGNSNEGRTPNNDTNTRTASSHSVPENLTDNVSLQDDALCKVASLRKSNPLNRRKTTIGAKSPEDGSEGKKTRVAMQGKDRGKAIAKELRRMRWGR</sequence>
<dbReference type="SMART" id="SM00249">
    <property type="entry name" value="PHD"/>
    <property type="match status" value="1"/>
</dbReference>
<dbReference type="PROSITE" id="PS50071">
    <property type="entry name" value="HOMEOBOX_2"/>
    <property type="match status" value="2"/>
</dbReference>
<evidence type="ECO:0000256" key="6">
    <source>
        <dbReference type="ARBA" id="ARBA00023015"/>
    </source>
</evidence>
<feature type="region of interest" description="Disordered" evidence="14">
    <location>
        <begin position="398"/>
        <end position="433"/>
    </location>
</feature>
<dbReference type="PROSITE" id="PS00027">
    <property type="entry name" value="HOMEOBOX_1"/>
    <property type="match status" value="1"/>
</dbReference>
<dbReference type="InterPro" id="IPR045876">
    <property type="entry name" value="PRHA-like_PHD-finger"/>
</dbReference>
<feature type="region of interest" description="Disordered" evidence="14">
    <location>
        <begin position="788"/>
        <end position="815"/>
    </location>
</feature>
<dbReference type="Gene3D" id="1.10.10.60">
    <property type="entry name" value="Homeodomain-like"/>
    <property type="match status" value="2"/>
</dbReference>
<dbReference type="PANTHER" id="PTHR12628:SF13">
    <property type="entry name" value="HOMEOBOX PROTEIN HAT3.1"/>
    <property type="match status" value="1"/>
</dbReference>
<dbReference type="Pfam" id="PF00046">
    <property type="entry name" value="Homeodomain"/>
    <property type="match status" value="2"/>
</dbReference>
<feature type="region of interest" description="Disordered" evidence="14">
    <location>
        <begin position="690"/>
        <end position="717"/>
    </location>
</feature>
<feature type="domain" description="Homeobox" evidence="16">
    <location>
        <begin position="720"/>
        <end position="763"/>
    </location>
</feature>
<feature type="compositionally biased region" description="Polar residues" evidence="14">
    <location>
        <begin position="829"/>
        <end position="859"/>
    </location>
</feature>
<feature type="compositionally biased region" description="Low complexity" evidence="14">
    <location>
        <begin position="29"/>
        <end position="40"/>
    </location>
</feature>
<dbReference type="PROSITE" id="PS01359">
    <property type="entry name" value="ZF_PHD_1"/>
    <property type="match status" value="1"/>
</dbReference>
<evidence type="ECO:0000256" key="9">
    <source>
        <dbReference type="ARBA" id="ARBA00023163"/>
    </source>
</evidence>
<reference evidence="17 18" key="1">
    <citation type="journal article" date="2020" name="Nat. Food">
        <title>A phased Vanilla planifolia genome enables genetic improvement of flavour and production.</title>
        <authorList>
            <person name="Hasing T."/>
            <person name="Tang H."/>
            <person name="Brym M."/>
            <person name="Khazi F."/>
            <person name="Huang T."/>
            <person name="Chambers A.H."/>
        </authorList>
    </citation>
    <scope>NUCLEOTIDE SEQUENCE [LARGE SCALE GENOMIC DNA]</scope>
    <source>
        <tissue evidence="17">Leaf</tissue>
    </source>
</reference>
<dbReference type="Proteomes" id="UP000636800">
    <property type="component" value="Unassembled WGS sequence"/>
</dbReference>
<organism evidence="17 18">
    <name type="scientific">Vanilla planifolia</name>
    <name type="common">Vanilla</name>
    <dbReference type="NCBI Taxonomy" id="51239"/>
    <lineage>
        <taxon>Eukaryota</taxon>
        <taxon>Viridiplantae</taxon>
        <taxon>Streptophyta</taxon>
        <taxon>Embryophyta</taxon>
        <taxon>Tracheophyta</taxon>
        <taxon>Spermatophyta</taxon>
        <taxon>Magnoliopsida</taxon>
        <taxon>Liliopsida</taxon>
        <taxon>Asparagales</taxon>
        <taxon>Orchidaceae</taxon>
        <taxon>Vanilloideae</taxon>
        <taxon>Vanilleae</taxon>
        <taxon>Vanilla</taxon>
    </lineage>
</organism>
<keyword evidence="8 11" id="KW-0371">Homeobox</keyword>
<feature type="compositionally biased region" description="Acidic residues" evidence="14">
    <location>
        <begin position="363"/>
        <end position="373"/>
    </location>
</feature>
<dbReference type="InterPro" id="IPR011011">
    <property type="entry name" value="Znf_FYVE_PHD"/>
</dbReference>
<keyword evidence="9" id="KW-0804">Transcription</keyword>
<feature type="region of interest" description="Disordered" evidence="14">
    <location>
        <begin position="1"/>
        <end position="50"/>
    </location>
</feature>
<keyword evidence="6" id="KW-0805">Transcription regulation</keyword>
<comment type="subcellular location">
    <subcellularLocation>
        <location evidence="1 11 13">Nucleus</location>
    </subcellularLocation>
</comment>
<dbReference type="Pfam" id="PF00628">
    <property type="entry name" value="PHD"/>
    <property type="match status" value="1"/>
</dbReference>
<dbReference type="SUPFAM" id="SSF46689">
    <property type="entry name" value="Homeodomain-like"/>
    <property type="match status" value="2"/>
</dbReference>
<evidence type="ECO:0000256" key="11">
    <source>
        <dbReference type="PROSITE-ProRule" id="PRU00108"/>
    </source>
</evidence>
<dbReference type="GO" id="GO:0000981">
    <property type="term" value="F:DNA-binding transcription factor activity, RNA polymerase II-specific"/>
    <property type="evidence" value="ECO:0007669"/>
    <property type="project" value="InterPro"/>
</dbReference>
<dbReference type="CDD" id="cd00086">
    <property type="entry name" value="homeodomain"/>
    <property type="match status" value="2"/>
</dbReference>
<proteinExistence type="inferred from homology"/>
<dbReference type="PROSITE" id="PS50016">
    <property type="entry name" value="ZF_PHD_2"/>
    <property type="match status" value="1"/>
</dbReference>
<dbReference type="PANTHER" id="PTHR12628">
    <property type="entry name" value="POLYCOMB-LIKE TRANSCRIPTION FACTOR"/>
    <property type="match status" value="1"/>
</dbReference>
<keyword evidence="10 11" id="KW-0539">Nucleus</keyword>
<feature type="compositionally biased region" description="Acidic residues" evidence="14">
    <location>
        <begin position="424"/>
        <end position="433"/>
    </location>
</feature>
<dbReference type="Gene3D" id="3.30.40.10">
    <property type="entry name" value="Zinc/RING finger domain, C3HC4 (zinc finger)"/>
    <property type="match status" value="1"/>
</dbReference>